<dbReference type="AlphaFoldDB" id="A0A5B7GBS1"/>
<keyword evidence="3" id="KW-1185">Reference proteome</keyword>
<dbReference type="Proteomes" id="UP000324222">
    <property type="component" value="Unassembled WGS sequence"/>
</dbReference>
<protein>
    <submittedName>
        <fullName evidence="2">Uncharacterized protein</fullName>
    </submittedName>
</protein>
<evidence type="ECO:0000313" key="3">
    <source>
        <dbReference type="Proteomes" id="UP000324222"/>
    </source>
</evidence>
<proteinExistence type="predicted"/>
<organism evidence="2 3">
    <name type="scientific">Portunus trituberculatus</name>
    <name type="common">Swimming crab</name>
    <name type="synonym">Neptunus trituberculatus</name>
    <dbReference type="NCBI Taxonomy" id="210409"/>
    <lineage>
        <taxon>Eukaryota</taxon>
        <taxon>Metazoa</taxon>
        <taxon>Ecdysozoa</taxon>
        <taxon>Arthropoda</taxon>
        <taxon>Crustacea</taxon>
        <taxon>Multicrustacea</taxon>
        <taxon>Malacostraca</taxon>
        <taxon>Eumalacostraca</taxon>
        <taxon>Eucarida</taxon>
        <taxon>Decapoda</taxon>
        <taxon>Pleocyemata</taxon>
        <taxon>Brachyura</taxon>
        <taxon>Eubrachyura</taxon>
        <taxon>Portunoidea</taxon>
        <taxon>Portunidae</taxon>
        <taxon>Portuninae</taxon>
        <taxon>Portunus</taxon>
    </lineage>
</organism>
<dbReference type="EMBL" id="VSRR010012610">
    <property type="protein sequence ID" value="MPC54753.1"/>
    <property type="molecule type" value="Genomic_DNA"/>
</dbReference>
<feature type="region of interest" description="Disordered" evidence="1">
    <location>
        <begin position="1"/>
        <end position="25"/>
    </location>
</feature>
<evidence type="ECO:0000256" key="1">
    <source>
        <dbReference type="SAM" id="MobiDB-lite"/>
    </source>
</evidence>
<gene>
    <name evidence="2" type="ORF">E2C01_048678</name>
</gene>
<comment type="caution">
    <text evidence="2">The sequence shown here is derived from an EMBL/GenBank/DDBJ whole genome shotgun (WGS) entry which is preliminary data.</text>
</comment>
<evidence type="ECO:0000313" key="2">
    <source>
        <dbReference type="EMBL" id="MPC54753.1"/>
    </source>
</evidence>
<sequence>MSAVTRFKQSVSHGKERKAHQPSPAPAWITLPSVLTCTDYVCLVTPFCHWCMTIPEAMAHFLLQSPRFHSRPAHPPGNLRRPPHLATCCPSLYLCLLEEDRPATTPVIPTQD</sequence>
<accession>A0A5B7GBS1</accession>
<reference evidence="2 3" key="1">
    <citation type="submission" date="2019-05" db="EMBL/GenBank/DDBJ databases">
        <title>Another draft genome of Portunus trituberculatus and its Hox gene families provides insights of decapod evolution.</title>
        <authorList>
            <person name="Jeong J.-H."/>
            <person name="Song I."/>
            <person name="Kim S."/>
            <person name="Choi T."/>
            <person name="Kim D."/>
            <person name="Ryu S."/>
            <person name="Kim W."/>
        </authorList>
    </citation>
    <scope>NUCLEOTIDE SEQUENCE [LARGE SCALE GENOMIC DNA]</scope>
    <source>
        <tissue evidence="2">Muscle</tissue>
    </source>
</reference>
<name>A0A5B7GBS1_PORTR</name>